<feature type="transmembrane region" description="Helical" evidence="8">
    <location>
        <begin position="76"/>
        <end position="97"/>
    </location>
</feature>
<keyword evidence="3" id="KW-0813">Transport</keyword>
<dbReference type="Gene3D" id="1.20.1420.30">
    <property type="entry name" value="NCX, central ion-binding region"/>
    <property type="match status" value="2"/>
</dbReference>
<gene>
    <name evidence="10" type="ORF">PGLA1383_LOCUS27228</name>
</gene>
<evidence type="ECO:0000256" key="4">
    <source>
        <dbReference type="ARBA" id="ARBA00022692"/>
    </source>
</evidence>
<keyword evidence="3" id="KW-0050">Antiport</keyword>
<evidence type="ECO:0000256" key="7">
    <source>
        <dbReference type="SAM" id="MobiDB-lite"/>
    </source>
</evidence>
<dbReference type="GO" id="GO:0005886">
    <property type="term" value="C:plasma membrane"/>
    <property type="evidence" value="ECO:0007669"/>
    <property type="project" value="TreeGrafter"/>
</dbReference>
<feature type="transmembrane region" description="Helical" evidence="8">
    <location>
        <begin position="416"/>
        <end position="440"/>
    </location>
</feature>
<evidence type="ECO:0000259" key="9">
    <source>
        <dbReference type="Pfam" id="PF01699"/>
    </source>
</evidence>
<evidence type="ECO:0000256" key="2">
    <source>
        <dbReference type="ARBA" id="ARBA00005364"/>
    </source>
</evidence>
<dbReference type="AlphaFoldDB" id="A0A813F576"/>
<feature type="transmembrane region" description="Helical" evidence="8">
    <location>
        <begin position="343"/>
        <end position="362"/>
    </location>
</feature>
<evidence type="ECO:0000256" key="1">
    <source>
        <dbReference type="ARBA" id="ARBA00004141"/>
    </source>
</evidence>
<comment type="caution">
    <text evidence="10">The sequence shown here is derived from an EMBL/GenBank/DDBJ whole genome shotgun (WGS) entry which is preliminary data.</text>
</comment>
<feature type="transmembrane region" description="Helical" evidence="8">
    <location>
        <begin position="137"/>
        <end position="156"/>
    </location>
</feature>
<dbReference type="InterPro" id="IPR044880">
    <property type="entry name" value="NCX_ion-bd_dom_sf"/>
</dbReference>
<evidence type="ECO:0000256" key="8">
    <source>
        <dbReference type="SAM" id="Phobius"/>
    </source>
</evidence>
<dbReference type="GO" id="GO:0008273">
    <property type="term" value="F:calcium, potassium:sodium antiporter activity"/>
    <property type="evidence" value="ECO:0007669"/>
    <property type="project" value="TreeGrafter"/>
</dbReference>
<keyword evidence="4 8" id="KW-0812">Transmembrane</keyword>
<dbReference type="GO" id="GO:0006874">
    <property type="term" value="P:intracellular calcium ion homeostasis"/>
    <property type="evidence" value="ECO:0007669"/>
    <property type="project" value="TreeGrafter"/>
</dbReference>
<accession>A0A813F576</accession>
<dbReference type="InterPro" id="IPR004481">
    <property type="entry name" value="K/Na/Ca-exchanger"/>
</dbReference>
<evidence type="ECO:0000313" key="10">
    <source>
        <dbReference type="EMBL" id="CAE8609402.1"/>
    </source>
</evidence>
<feature type="transmembrane region" description="Helical" evidence="8">
    <location>
        <begin position="374"/>
        <end position="395"/>
    </location>
</feature>
<protein>
    <recommendedName>
        <fullName evidence="9">Sodium/calcium exchanger membrane region domain-containing protein</fullName>
    </recommendedName>
</protein>
<feature type="transmembrane region" description="Helical" evidence="8">
    <location>
        <begin position="162"/>
        <end position="181"/>
    </location>
</feature>
<dbReference type="PANTHER" id="PTHR10846">
    <property type="entry name" value="SODIUM/POTASSIUM/CALCIUM EXCHANGER"/>
    <property type="match status" value="1"/>
</dbReference>
<name>A0A813F576_POLGL</name>
<evidence type="ECO:0000256" key="3">
    <source>
        <dbReference type="ARBA" id="ARBA00022449"/>
    </source>
</evidence>
<feature type="transmembrane region" description="Helical" evidence="8">
    <location>
        <begin position="446"/>
        <end position="465"/>
    </location>
</feature>
<keyword evidence="5 8" id="KW-1133">Transmembrane helix</keyword>
<dbReference type="InterPro" id="IPR004837">
    <property type="entry name" value="NaCa_Exmemb"/>
</dbReference>
<dbReference type="PANTHER" id="PTHR10846:SF8">
    <property type="entry name" value="INNER MEMBRANE PROTEIN YRBG"/>
    <property type="match status" value="1"/>
</dbReference>
<evidence type="ECO:0000256" key="6">
    <source>
        <dbReference type="ARBA" id="ARBA00023136"/>
    </source>
</evidence>
<dbReference type="EMBL" id="CAJNNV010024303">
    <property type="protein sequence ID" value="CAE8609402.1"/>
    <property type="molecule type" value="Genomic_DNA"/>
</dbReference>
<feature type="transmembrane region" description="Helical" evidence="8">
    <location>
        <begin position="477"/>
        <end position="500"/>
    </location>
</feature>
<evidence type="ECO:0000313" key="11">
    <source>
        <dbReference type="Proteomes" id="UP000654075"/>
    </source>
</evidence>
<dbReference type="GO" id="GO:0005262">
    <property type="term" value="F:calcium channel activity"/>
    <property type="evidence" value="ECO:0007669"/>
    <property type="project" value="TreeGrafter"/>
</dbReference>
<comment type="similarity">
    <text evidence="2">Belongs to the Ca(2+):cation antiporter (CaCA) (TC 2.A.19) family. SLC24A subfamily.</text>
</comment>
<organism evidence="10 11">
    <name type="scientific">Polarella glacialis</name>
    <name type="common">Dinoflagellate</name>
    <dbReference type="NCBI Taxonomy" id="89957"/>
    <lineage>
        <taxon>Eukaryota</taxon>
        <taxon>Sar</taxon>
        <taxon>Alveolata</taxon>
        <taxon>Dinophyceae</taxon>
        <taxon>Suessiales</taxon>
        <taxon>Suessiaceae</taxon>
        <taxon>Polarella</taxon>
    </lineage>
</organism>
<evidence type="ECO:0000256" key="5">
    <source>
        <dbReference type="ARBA" id="ARBA00022989"/>
    </source>
</evidence>
<reference evidence="10" key="1">
    <citation type="submission" date="2021-02" db="EMBL/GenBank/DDBJ databases">
        <authorList>
            <person name="Dougan E. K."/>
            <person name="Rhodes N."/>
            <person name="Thang M."/>
            <person name="Chan C."/>
        </authorList>
    </citation>
    <scope>NUCLEOTIDE SEQUENCE</scope>
</reference>
<feature type="transmembrane region" description="Helical" evidence="8">
    <location>
        <begin position="103"/>
        <end position="125"/>
    </location>
</feature>
<feature type="region of interest" description="Disordered" evidence="7">
    <location>
        <begin position="211"/>
        <end position="296"/>
    </location>
</feature>
<keyword evidence="6 8" id="KW-0472">Membrane</keyword>
<proteinExistence type="inferred from homology"/>
<dbReference type="Proteomes" id="UP000654075">
    <property type="component" value="Unassembled WGS sequence"/>
</dbReference>
<keyword evidence="11" id="KW-1185">Reference proteome</keyword>
<feature type="domain" description="Sodium/calcium exchanger membrane region" evidence="9">
    <location>
        <begin position="348"/>
        <end position="489"/>
    </location>
</feature>
<dbReference type="OrthoDB" id="2127281at2759"/>
<feature type="domain" description="Sodium/calcium exchanger membrane region" evidence="9">
    <location>
        <begin position="37"/>
        <end position="179"/>
    </location>
</feature>
<feature type="transmembrane region" description="Helical" evidence="8">
    <location>
        <begin position="33"/>
        <end position="55"/>
    </location>
</feature>
<dbReference type="Pfam" id="PF01699">
    <property type="entry name" value="Na_Ca_ex"/>
    <property type="match status" value="2"/>
</dbReference>
<sequence>METWSFLDIVAGSCSCRGFFDCTLPIDNYGGVFLWLAALGYMFKALATVCVEYFAPSLDAMTEEVEVSPDLLGATVVALGASAAELCSTLLATLVLVNAAGVGLILGSGIFNVLLVVGLTGVVACKEGDLTILWYPLFRDFCFYFVAMVEFGVIVWDEQVHWWEGLIMLMTYAAYCLYMRLNRRIMIRLRLIRKEEVRSVTMIQAPVSASLGKSPERQLSPPFSSSFRAAGAGEMPPGATTPMPGSPAKPVSPLKPATPAKPRTGESMASEPRSRPGSSPPVVPLSPEAKATDDADAQAADDLAAGYDIVAAKESQSPLAPFFTHDPLAALWLATIPTPERHCFRASIAALFFVACCSYMMLDLSNRAGAIMRVPPLVMGLFVLGPGTSLSKTVYAVAVAREGDGAVEVANTLGSGVFDILVGLGLPWFLGGLAAGPVGFEGQRDYFLAALAMLGAVTFGFLIWISAKKWRLTWHTGVAMMAIYAVLFWGNFAVLLAGGWKFVDTVTSGTLR</sequence>
<comment type="subcellular location">
    <subcellularLocation>
        <location evidence="1">Membrane</location>
        <topology evidence="1">Multi-pass membrane protein</topology>
    </subcellularLocation>
</comment>